<proteinExistence type="inferred from homology"/>
<dbReference type="AlphaFoldDB" id="A0A6A4PP39"/>
<gene>
    <name evidence="2" type="ORF">Lalb_Chr12g0209851</name>
</gene>
<protein>
    <submittedName>
        <fullName evidence="2">Putative gibberellin regulated protein</fullName>
    </submittedName>
</protein>
<keyword evidence="3" id="KW-1185">Reference proteome</keyword>
<dbReference type="PANTHER" id="PTHR23201">
    <property type="entry name" value="EXTENSIN, PROLINE-RICH PROTEIN"/>
    <property type="match status" value="1"/>
</dbReference>
<dbReference type="EMBL" id="WOCE01000012">
    <property type="protein sequence ID" value="KAE9603375.1"/>
    <property type="molecule type" value="Genomic_DNA"/>
</dbReference>
<dbReference type="Proteomes" id="UP000447434">
    <property type="component" value="Chromosome 12"/>
</dbReference>
<sequence length="69" mass="7904">MIFIVCLHSECSSECNRRCSKAFMKKRCLRHCKICCGKCLCVPSGFYGNKEECTCYNIWKNKKGGPKCP</sequence>
<comment type="similarity">
    <text evidence="1">Belongs to the GASA family.</text>
</comment>
<accession>A0A6A4PP39</accession>
<organism evidence="2 3">
    <name type="scientific">Lupinus albus</name>
    <name type="common">White lupine</name>
    <name type="synonym">Lupinus termis</name>
    <dbReference type="NCBI Taxonomy" id="3870"/>
    <lineage>
        <taxon>Eukaryota</taxon>
        <taxon>Viridiplantae</taxon>
        <taxon>Streptophyta</taxon>
        <taxon>Embryophyta</taxon>
        <taxon>Tracheophyta</taxon>
        <taxon>Spermatophyta</taxon>
        <taxon>Magnoliopsida</taxon>
        <taxon>eudicotyledons</taxon>
        <taxon>Gunneridae</taxon>
        <taxon>Pentapetalae</taxon>
        <taxon>rosids</taxon>
        <taxon>fabids</taxon>
        <taxon>Fabales</taxon>
        <taxon>Fabaceae</taxon>
        <taxon>Papilionoideae</taxon>
        <taxon>50 kb inversion clade</taxon>
        <taxon>genistoids sensu lato</taxon>
        <taxon>core genistoids</taxon>
        <taxon>Genisteae</taxon>
        <taxon>Lupinus</taxon>
    </lineage>
</organism>
<dbReference type="OrthoDB" id="1886938at2759"/>
<comment type="caution">
    <text evidence="2">The sequence shown here is derived from an EMBL/GenBank/DDBJ whole genome shotgun (WGS) entry which is preliminary data.</text>
</comment>
<dbReference type="PANTHER" id="PTHR23201:SF108">
    <property type="entry name" value="GIBBERELLIN-REGULATED PROTEIN 6"/>
    <property type="match status" value="1"/>
</dbReference>
<name>A0A6A4PP39_LUPAL</name>
<reference evidence="3" key="1">
    <citation type="journal article" date="2020" name="Nat. Commun.">
        <title>Genome sequence of the cluster root forming white lupin.</title>
        <authorList>
            <person name="Hufnagel B."/>
            <person name="Marques A."/>
            <person name="Soriano A."/>
            <person name="Marques L."/>
            <person name="Divol F."/>
            <person name="Doumas P."/>
            <person name="Sallet E."/>
            <person name="Mancinotti D."/>
            <person name="Carrere S."/>
            <person name="Marande W."/>
            <person name="Arribat S."/>
            <person name="Keller J."/>
            <person name="Huneau C."/>
            <person name="Blein T."/>
            <person name="Aime D."/>
            <person name="Laguerre M."/>
            <person name="Taylor J."/>
            <person name="Schubert V."/>
            <person name="Nelson M."/>
            <person name="Geu-Flores F."/>
            <person name="Crespi M."/>
            <person name="Gallardo-Guerrero K."/>
            <person name="Delaux P.-M."/>
            <person name="Salse J."/>
            <person name="Berges H."/>
            <person name="Guyot R."/>
            <person name="Gouzy J."/>
            <person name="Peret B."/>
        </authorList>
    </citation>
    <scope>NUCLEOTIDE SEQUENCE [LARGE SCALE GENOMIC DNA]</scope>
    <source>
        <strain evidence="3">cv. Amiga</strain>
    </source>
</reference>
<evidence type="ECO:0000313" key="2">
    <source>
        <dbReference type="EMBL" id="KAE9603375.1"/>
    </source>
</evidence>
<dbReference type="InterPro" id="IPR003854">
    <property type="entry name" value="GASA"/>
</dbReference>
<evidence type="ECO:0000313" key="3">
    <source>
        <dbReference type="Proteomes" id="UP000447434"/>
    </source>
</evidence>
<dbReference type="Pfam" id="PF02704">
    <property type="entry name" value="GASA"/>
    <property type="match status" value="1"/>
</dbReference>
<evidence type="ECO:0000256" key="1">
    <source>
        <dbReference type="ARBA" id="ARBA00010582"/>
    </source>
</evidence>